<keyword evidence="2" id="KW-1185">Reference proteome</keyword>
<sequence length="84" mass="8883">MTRPAQISRSYHFERPTPLLVEIHDHDCPCCTDLPPVPYTIGDVGKLLLAGMGIGVAIGAVCHPLAFAASTIAIAQDVLQAFGL</sequence>
<dbReference type="EMBL" id="FOCF01000002">
    <property type="protein sequence ID" value="SEM72939.1"/>
    <property type="molecule type" value="Genomic_DNA"/>
</dbReference>
<gene>
    <name evidence="1" type="ORF">SAMN05192583_1017</name>
</gene>
<proteinExistence type="predicted"/>
<name>A0A1H8AT05_9SPHN</name>
<dbReference type="STRING" id="1166340.SAMN05192583_1017"/>
<dbReference type="AlphaFoldDB" id="A0A1H8AT05"/>
<reference evidence="2" key="1">
    <citation type="submission" date="2016-10" db="EMBL/GenBank/DDBJ databases">
        <authorList>
            <person name="Varghese N."/>
            <person name="Submissions S."/>
        </authorList>
    </citation>
    <scope>NUCLEOTIDE SEQUENCE [LARGE SCALE GENOMIC DNA]</scope>
    <source>
        <strain evidence="2">S6-262</strain>
    </source>
</reference>
<dbReference type="Proteomes" id="UP000199206">
    <property type="component" value="Unassembled WGS sequence"/>
</dbReference>
<accession>A0A1H8AT05</accession>
<dbReference type="RefSeq" id="WP_093664388.1">
    <property type="nucleotide sequence ID" value="NZ_FOCF01000002.1"/>
</dbReference>
<protein>
    <submittedName>
        <fullName evidence="1">Uncharacterized protein</fullName>
    </submittedName>
</protein>
<evidence type="ECO:0000313" key="1">
    <source>
        <dbReference type="EMBL" id="SEM72939.1"/>
    </source>
</evidence>
<dbReference type="OrthoDB" id="7581991at2"/>
<evidence type="ECO:0000313" key="2">
    <source>
        <dbReference type="Proteomes" id="UP000199206"/>
    </source>
</evidence>
<organism evidence="1 2">
    <name type="scientific">Sphingomonas gellani</name>
    <dbReference type="NCBI Taxonomy" id="1166340"/>
    <lineage>
        <taxon>Bacteria</taxon>
        <taxon>Pseudomonadati</taxon>
        <taxon>Pseudomonadota</taxon>
        <taxon>Alphaproteobacteria</taxon>
        <taxon>Sphingomonadales</taxon>
        <taxon>Sphingomonadaceae</taxon>
        <taxon>Sphingomonas</taxon>
    </lineage>
</organism>